<feature type="compositionally biased region" description="Basic and acidic residues" evidence="10">
    <location>
        <begin position="437"/>
        <end position="447"/>
    </location>
</feature>
<accession>A0AAV5QPE8</accession>
<dbReference type="EC" id="5.2.1.8" evidence="9"/>
<comment type="catalytic activity">
    <reaction evidence="1 9">
        <text>[protein]-peptidylproline (omega=180) = [protein]-peptidylproline (omega=0)</text>
        <dbReference type="Rhea" id="RHEA:16237"/>
        <dbReference type="Rhea" id="RHEA-COMP:10747"/>
        <dbReference type="Rhea" id="RHEA-COMP:10748"/>
        <dbReference type="ChEBI" id="CHEBI:83833"/>
        <dbReference type="ChEBI" id="CHEBI:83834"/>
        <dbReference type="EC" id="5.2.1.8"/>
    </reaction>
</comment>
<evidence type="ECO:0000256" key="6">
    <source>
        <dbReference type="ARBA" id="ARBA00023110"/>
    </source>
</evidence>
<keyword evidence="7 9" id="KW-0413">Isomerase</keyword>
<dbReference type="AlphaFoldDB" id="A0AAV5QPE8"/>
<feature type="region of interest" description="Disordered" evidence="10">
    <location>
        <begin position="1"/>
        <end position="20"/>
    </location>
</feature>
<feature type="region of interest" description="Disordered" evidence="10">
    <location>
        <begin position="418"/>
        <end position="447"/>
    </location>
</feature>
<dbReference type="RefSeq" id="XP_064853734.1">
    <property type="nucleotide sequence ID" value="XM_064997662.1"/>
</dbReference>
<evidence type="ECO:0000256" key="7">
    <source>
        <dbReference type="ARBA" id="ARBA00023235"/>
    </source>
</evidence>
<comment type="caution">
    <text evidence="11">The sequence shown here is derived from an EMBL/GenBank/DDBJ whole genome shotgun (WGS) entry which is preliminary data.</text>
</comment>
<reference evidence="11 12" key="1">
    <citation type="journal article" date="2023" name="Elife">
        <title>Identification of key yeast species and microbe-microbe interactions impacting larval growth of Drosophila in the wild.</title>
        <authorList>
            <person name="Mure A."/>
            <person name="Sugiura Y."/>
            <person name="Maeda R."/>
            <person name="Honda K."/>
            <person name="Sakurai N."/>
            <person name="Takahashi Y."/>
            <person name="Watada M."/>
            <person name="Katoh T."/>
            <person name="Gotoh A."/>
            <person name="Gotoh Y."/>
            <person name="Taniguchi I."/>
            <person name="Nakamura K."/>
            <person name="Hayashi T."/>
            <person name="Katayama T."/>
            <person name="Uemura T."/>
            <person name="Hattori Y."/>
        </authorList>
    </citation>
    <scope>NUCLEOTIDE SEQUENCE [LARGE SCALE GENOMIC DNA]</scope>
    <source>
        <strain evidence="11 12">SC-9</strain>
    </source>
</reference>
<dbReference type="GO" id="GO:0003755">
    <property type="term" value="F:peptidyl-prolyl cis-trans isomerase activity"/>
    <property type="evidence" value="ECO:0007669"/>
    <property type="project" value="UniProtKB-KW"/>
</dbReference>
<dbReference type="Proteomes" id="UP001360560">
    <property type="component" value="Unassembled WGS sequence"/>
</dbReference>
<dbReference type="GO" id="GO:0005737">
    <property type="term" value="C:cytoplasm"/>
    <property type="evidence" value="ECO:0007669"/>
    <property type="project" value="UniProtKB-SubCell"/>
</dbReference>
<dbReference type="Gene3D" id="1.20.120.1150">
    <property type="match status" value="1"/>
</dbReference>
<dbReference type="InterPro" id="IPR037218">
    <property type="entry name" value="PTPA_sf"/>
</dbReference>
<comment type="function">
    <text evidence="9">PPIases accelerate the folding of proteins. It catalyzes the cis-trans isomerization of proline imidic peptide bonds in oligopeptides.</text>
</comment>
<dbReference type="InterPro" id="IPR043170">
    <property type="entry name" value="PTPA_C_lid"/>
</dbReference>
<dbReference type="EMBL" id="BTFZ01000011">
    <property type="protein sequence ID" value="GMM36738.1"/>
    <property type="molecule type" value="Genomic_DNA"/>
</dbReference>
<gene>
    <name evidence="11" type="ORF">DASC09_040630</name>
</gene>
<proteinExistence type="inferred from homology"/>
<dbReference type="GO" id="GO:0008160">
    <property type="term" value="F:protein tyrosine phosphatase activator activity"/>
    <property type="evidence" value="ECO:0007669"/>
    <property type="project" value="TreeGrafter"/>
</dbReference>
<evidence type="ECO:0000313" key="12">
    <source>
        <dbReference type="Proteomes" id="UP001360560"/>
    </source>
</evidence>
<name>A0AAV5QPE8_9ASCO</name>
<dbReference type="GO" id="GO:0007052">
    <property type="term" value="P:mitotic spindle organization"/>
    <property type="evidence" value="ECO:0007669"/>
    <property type="project" value="TreeGrafter"/>
</dbReference>
<evidence type="ECO:0000256" key="5">
    <source>
        <dbReference type="ARBA" id="ARBA00022490"/>
    </source>
</evidence>
<sequence>MLDPPKIFDTLGRHPNFMEPKKRINDTAGTENFQHSVALEHIAKLTNQILFLTSLTECPEGLLDPQMSTRTKEDAMMAPAAKSSPAPQLHHDNRPLAPKFPDDHGSGSTTTTTSLDELLQRIDDNGVTMMVKLLQFLNELIDETPPLPGPRRYGNPACREWHTKVESRLSGKLHELIIDSQLYTGPNKENYIMEIQYYIQNAFGSKIRLDYGTGHELSYLAFIGCLWMSDVLCHMDGVKFLIIFSKYYDLVRRLIVSYTLEPAGSHGVWGLDDHFHFSYLIGVSQMVDMSEFVDINSITPSQLEQHKLKKQRMQAVIIPSPDSVMDRRMVDHFKLKNLYFNSVAFINKVKNGPFWETSPILYDISGVKSWKKILIGLQKMYRVEVLGKFPVVQHFWFGGVFFPWLDVNTNEELEINDTLVDKETSVPKESSNSQEETSSRSDRVSDKHKLQMMNQTPGDFNPVTMAPTSGSNASTMNATTTAPWLATHRGMVNQNVHPSVRLGRVPGRDTSSFILPQTIKRQQPKR</sequence>
<dbReference type="SUPFAM" id="SSF140984">
    <property type="entry name" value="PTPA-like"/>
    <property type="match status" value="1"/>
</dbReference>
<dbReference type="GO" id="GO:0005634">
    <property type="term" value="C:nucleus"/>
    <property type="evidence" value="ECO:0007669"/>
    <property type="project" value="UniProtKB-SubCell"/>
</dbReference>
<dbReference type="Pfam" id="PF03095">
    <property type="entry name" value="PTPA"/>
    <property type="match status" value="1"/>
</dbReference>
<keyword evidence="5 9" id="KW-0963">Cytoplasm</keyword>
<keyword evidence="6 9" id="KW-0697">Rotamase</keyword>
<dbReference type="GeneID" id="90074713"/>
<keyword evidence="12" id="KW-1185">Reference proteome</keyword>
<dbReference type="GO" id="GO:0000159">
    <property type="term" value="C:protein phosphatase type 2A complex"/>
    <property type="evidence" value="ECO:0007669"/>
    <property type="project" value="TreeGrafter"/>
</dbReference>
<dbReference type="PIRSF" id="PIRSF016325">
    <property type="entry name" value="Phstyr_phstse_ac"/>
    <property type="match status" value="1"/>
</dbReference>
<keyword evidence="8" id="KW-0539">Nucleus</keyword>
<evidence type="ECO:0000256" key="4">
    <source>
        <dbReference type="ARBA" id="ARBA00011019"/>
    </source>
</evidence>
<evidence type="ECO:0000256" key="8">
    <source>
        <dbReference type="ARBA" id="ARBA00023242"/>
    </source>
</evidence>
<evidence type="ECO:0000256" key="1">
    <source>
        <dbReference type="ARBA" id="ARBA00000971"/>
    </source>
</evidence>
<evidence type="ECO:0000256" key="9">
    <source>
        <dbReference type="RuleBase" id="RU361210"/>
    </source>
</evidence>
<dbReference type="PANTHER" id="PTHR10012">
    <property type="entry name" value="SERINE/THREONINE-PROTEIN PHOSPHATASE 2A REGULATORY SUBUNIT B"/>
    <property type="match status" value="1"/>
</dbReference>
<organism evidence="11 12">
    <name type="scientific">Saccharomycopsis crataegensis</name>
    <dbReference type="NCBI Taxonomy" id="43959"/>
    <lineage>
        <taxon>Eukaryota</taxon>
        <taxon>Fungi</taxon>
        <taxon>Dikarya</taxon>
        <taxon>Ascomycota</taxon>
        <taxon>Saccharomycotina</taxon>
        <taxon>Saccharomycetes</taxon>
        <taxon>Saccharomycopsidaceae</taxon>
        <taxon>Saccharomycopsis</taxon>
    </lineage>
</organism>
<feature type="compositionally biased region" description="Low complexity" evidence="10">
    <location>
        <begin position="76"/>
        <end position="87"/>
    </location>
</feature>
<dbReference type="CDD" id="cd04087">
    <property type="entry name" value="PTPA"/>
    <property type="match status" value="1"/>
</dbReference>
<dbReference type="InterPro" id="IPR004327">
    <property type="entry name" value="Phstyr_phstse_ac"/>
</dbReference>
<evidence type="ECO:0000256" key="10">
    <source>
        <dbReference type="SAM" id="MobiDB-lite"/>
    </source>
</evidence>
<evidence type="ECO:0000256" key="3">
    <source>
        <dbReference type="ARBA" id="ARBA00004496"/>
    </source>
</evidence>
<evidence type="ECO:0000313" key="11">
    <source>
        <dbReference type="EMBL" id="GMM36738.1"/>
    </source>
</evidence>
<feature type="compositionally biased region" description="Basic and acidic residues" evidence="10">
    <location>
        <begin position="89"/>
        <end position="105"/>
    </location>
</feature>
<comment type="subcellular location">
    <subcellularLocation>
        <location evidence="3 9">Cytoplasm</location>
    </subcellularLocation>
    <subcellularLocation>
        <location evidence="2">Nucleus</location>
    </subcellularLocation>
</comment>
<protein>
    <recommendedName>
        <fullName evidence="9">Serine/threonine-protein phosphatase 2A activator</fullName>
        <ecNumber evidence="9">5.2.1.8</ecNumber>
    </recommendedName>
    <alternativeName>
        <fullName evidence="9">Phosphotyrosyl phosphatase activator</fullName>
    </alternativeName>
</protein>
<evidence type="ECO:0000256" key="2">
    <source>
        <dbReference type="ARBA" id="ARBA00004123"/>
    </source>
</evidence>
<comment type="similarity">
    <text evidence="4 9">Belongs to the PTPA-type PPIase family.</text>
</comment>
<feature type="region of interest" description="Disordered" evidence="10">
    <location>
        <begin position="72"/>
        <end position="115"/>
    </location>
</feature>
<dbReference type="PANTHER" id="PTHR10012:SF3">
    <property type="entry name" value="SERINE_THREONINE-PROTEIN PHOSPHATASE 2A ACTIVATOR 1"/>
    <property type="match status" value="1"/>
</dbReference>